<proteinExistence type="predicted"/>
<sequence length="59" mass="6804">MITSTNGDTSNEDSNKNTNNYEQFNMFKLFVDIGVEEKPDPNKPYSLGPKISDWVYIEK</sequence>
<dbReference type="EMBL" id="CM047747">
    <property type="protein sequence ID" value="KAJ0018341.1"/>
    <property type="molecule type" value="Genomic_DNA"/>
</dbReference>
<protein>
    <submittedName>
        <fullName evidence="1">Uncharacterized protein</fullName>
    </submittedName>
</protein>
<organism evidence="1 2">
    <name type="scientific">Pistacia integerrima</name>
    <dbReference type="NCBI Taxonomy" id="434235"/>
    <lineage>
        <taxon>Eukaryota</taxon>
        <taxon>Viridiplantae</taxon>
        <taxon>Streptophyta</taxon>
        <taxon>Embryophyta</taxon>
        <taxon>Tracheophyta</taxon>
        <taxon>Spermatophyta</taxon>
        <taxon>Magnoliopsida</taxon>
        <taxon>eudicotyledons</taxon>
        <taxon>Gunneridae</taxon>
        <taxon>Pentapetalae</taxon>
        <taxon>rosids</taxon>
        <taxon>malvids</taxon>
        <taxon>Sapindales</taxon>
        <taxon>Anacardiaceae</taxon>
        <taxon>Pistacia</taxon>
    </lineage>
</organism>
<reference evidence="2" key="1">
    <citation type="journal article" date="2023" name="G3 (Bethesda)">
        <title>Genome assembly and association tests identify interacting loci associated with vigor, precocity, and sex in interspecific pistachio rootstocks.</title>
        <authorList>
            <person name="Palmer W."/>
            <person name="Jacygrad E."/>
            <person name="Sagayaradj S."/>
            <person name="Cavanaugh K."/>
            <person name="Han R."/>
            <person name="Bertier L."/>
            <person name="Beede B."/>
            <person name="Kafkas S."/>
            <person name="Golino D."/>
            <person name="Preece J."/>
            <person name="Michelmore R."/>
        </authorList>
    </citation>
    <scope>NUCLEOTIDE SEQUENCE [LARGE SCALE GENOMIC DNA]</scope>
</reference>
<evidence type="ECO:0000313" key="1">
    <source>
        <dbReference type="EMBL" id="KAJ0018341.1"/>
    </source>
</evidence>
<evidence type="ECO:0000313" key="2">
    <source>
        <dbReference type="Proteomes" id="UP001163603"/>
    </source>
</evidence>
<name>A0ACC0XLR1_9ROSI</name>
<keyword evidence="2" id="KW-1185">Reference proteome</keyword>
<accession>A0ACC0XLR1</accession>
<dbReference type="Proteomes" id="UP001163603">
    <property type="component" value="Chromosome 12"/>
</dbReference>
<gene>
    <name evidence="1" type="ORF">Pint_10805</name>
</gene>
<comment type="caution">
    <text evidence="1">The sequence shown here is derived from an EMBL/GenBank/DDBJ whole genome shotgun (WGS) entry which is preliminary data.</text>
</comment>